<organism evidence="7 8">
    <name type="scientific">Eubacterium ramulus</name>
    <dbReference type="NCBI Taxonomy" id="39490"/>
    <lineage>
        <taxon>Bacteria</taxon>
        <taxon>Bacillati</taxon>
        <taxon>Bacillota</taxon>
        <taxon>Clostridia</taxon>
        <taxon>Eubacteriales</taxon>
        <taxon>Eubacteriaceae</taxon>
        <taxon>Eubacterium</taxon>
    </lineage>
</organism>
<keyword evidence="4" id="KW-0378">Hydrolase</keyword>
<dbReference type="GO" id="GO:0006308">
    <property type="term" value="P:DNA catabolic process"/>
    <property type="evidence" value="ECO:0007669"/>
    <property type="project" value="UniProtKB-UniRule"/>
</dbReference>
<keyword evidence="5" id="KW-0269">Exonuclease</keyword>
<evidence type="ECO:0000256" key="4">
    <source>
        <dbReference type="ARBA" id="ARBA00022801"/>
    </source>
</evidence>
<dbReference type="Proteomes" id="UP000245288">
    <property type="component" value="Unassembled WGS sequence"/>
</dbReference>
<dbReference type="GO" id="GO:0009318">
    <property type="term" value="C:exodeoxyribonuclease VII complex"/>
    <property type="evidence" value="ECO:0007669"/>
    <property type="project" value="UniProtKB-UniRule"/>
</dbReference>
<evidence type="ECO:0000256" key="2">
    <source>
        <dbReference type="ARBA" id="ARBA00022490"/>
    </source>
</evidence>
<dbReference type="AlphaFoldDB" id="A0A2V1JSX0"/>
<dbReference type="GO" id="GO:0008855">
    <property type="term" value="F:exodeoxyribonuclease VII activity"/>
    <property type="evidence" value="ECO:0007669"/>
    <property type="project" value="UniProtKB-UniRule"/>
</dbReference>
<dbReference type="PANTHER" id="PTHR34137:SF1">
    <property type="entry name" value="EXODEOXYRIBONUCLEASE 7 SMALL SUBUNIT"/>
    <property type="match status" value="1"/>
</dbReference>
<dbReference type="InterPro" id="IPR037004">
    <property type="entry name" value="Exonuc_VII_ssu_sf"/>
</dbReference>
<dbReference type="InterPro" id="IPR003761">
    <property type="entry name" value="Exonuc_VII_S"/>
</dbReference>
<dbReference type="EC" id="3.1.11.6" evidence="6"/>
<sequence>MEELFARLDGILNNMEDPDISLEDAFSLYEQGMKDIRSCNEKLDLVEKKMMVIAEDGTEVPFA</sequence>
<evidence type="ECO:0000313" key="7">
    <source>
        <dbReference type="EMBL" id="PWE88070.1"/>
    </source>
</evidence>
<keyword evidence="8" id="KW-1185">Reference proteome</keyword>
<dbReference type="EMBL" id="JRFU01000003">
    <property type="protein sequence ID" value="PWE88070.1"/>
    <property type="molecule type" value="Genomic_DNA"/>
</dbReference>
<evidence type="ECO:0000313" key="8">
    <source>
        <dbReference type="Proteomes" id="UP000245288"/>
    </source>
</evidence>
<evidence type="ECO:0000256" key="5">
    <source>
        <dbReference type="ARBA" id="ARBA00022839"/>
    </source>
</evidence>
<dbReference type="SUPFAM" id="SSF116842">
    <property type="entry name" value="XseB-like"/>
    <property type="match status" value="1"/>
</dbReference>
<reference evidence="7 8" key="1">
    <citation type="submission" date="2014-09" db="EMBL/GenBank/DDBJ databases">
        <title>Butyrate-producing bacteria isolated from human gut.</title>
        <authorList>
            <person name="Zhang Q."/>
            <person name="Zhao L."/>
        </authorList>
    </citation>
    <scope>NUCLEOTIDE SEQUENCE [LARGE SCALE GENOMIC DNA]</scope>
    <source>
        <strain evidence="7 8">21</strain>
    </source>
</reference>
<dbReference type="PANTHER" id="PTHR34137">
    <property type="entry name" value="EXODEOXYRIBONUCLEASE 7 SMALL SUBUNIT"/>
    <property type="match status" value="1"/>
</dbReference>
<protein>
    <recommendedName>
        <fullName evidence="6">Exodeoxyribonuclease VII small subunit</fullName>
        <ecNumber evidence="6">3.1.11.6</ecNumber>
    </recommendedName>
</protein>
<proteinExistence type="inferred from homology"/>
<dbReference type="NCBIfam" id="TIGR01280">
    <property type="entry name" value="xseB"/>
    <property type="match status" value="1"/>
</dbReference>
<evidence type="ECO:0000256" key="1">
    <source>
        <dbReference type="ARBA" id="ARBA00009998"/>
    </source>
</evidence>
<gene>
    <name evidence="7" type="ORF">LG34_00185</name>
</gene>
<name>A0A2V1JSX0_EUBRA</name>
<keyword evidence="2" id="KW-0963">Cytoplasm</keyword>
<dbReference type="Pfam" id="PF02609">
    <property type="entry name" value="Exonuc_VII_S"/>
    <property type="match status" value="1"/>
</dbReference>
<accession>A0A2V1JSX0</accession>
<dbReference type="GO" id="GO:0005829">
    <property type="term" value="C:cytosol"/>
    <property type="evidence" value="ECO:0007669"/>
    <property type="project" value="TreeGrafter"/>
</dbReference>
<evidence type="ECO:0000256" key="6">
    <source>
        <dbReference type="NCBIfam" id="TIGR01280"/>
    </source>
</evidence>
<comment type="caution">
    <text evidence="7">The sequence shown here is derived from an EMBL/GenBank/DDBJ whole genome shotgun (WGS) entry which is preliminary data.</text>
</comment>
<comment type="similarity">
    <text evidence="1">Belongs to the XseB family.</text>
</comment>
<evidence type="ECO:0000256" key="3">
    <source>
        <dbReference type="ARBA" id="ARBA00022722"/>
    </source>
</evidence>
<dbReference type="Gene3D" id="1.10.287.1040">
    <property type="entry name" value="Exonuclease VII, small subunit"/>
    <property type="match status" value="1"/>
</dbReference>
<keyword evidence="3" id="KW-0540">Nuclease</keyword>